<accession>A0A9D4U970</accession>
<dbReference type="AlphaFoldDB" id="A0A9D4U970"/>
<organism evidence="2 3">
    <name type="scientific">Adiantum capillus-veneris</name>
    <name type="common">Maidenhair fern</name>
    <dbReference type="NCBI Taxonomy" id="13818"/>
    <lineage>
        <taxon>Eukaryota</taxon>
        <taxon>Viridiplantae</taxon>
        <taxon>Streptophyta</taxon>
        <taxon>Embryophyta</taxon>
        <taxon>Tracheophyta</taxon>
        <taxon>Polypodiopsida</taxon>
        <taxon>Polypodiidae</taxon>
        <taxon>Polypodiales</taxon>
        <taxon>Pteridineae</taxon>
        <taxon>Pteridaceae</taxon>
        <taxon>Vittarioideae</taxon>
        <taxon>Adiantum</taxon>
    </lineage>
</organism>
<evidence type="ECO:0000313" key="2">
    <source>
        <dbReference type="EMBL" id="KAI5063602.1"/>
    </source>
</evidence>
<keyword evidence="3" id="KW-1185">Reference proteome</keyword>
<evidence type="ECO:0000313" key="3">
    <source>
        <dbReference type="Proteomes" id="UP000886520"/>
    </source>
</evidence>
<proteinExistence type="predicted"/>
<feature type="region of interest" description="Disordered" evidence="1">
    <location>
        <begin position="23"/>
        <end position="51"/>
    </location>
</feature>
<protein>
    <submittedName>
        <fullName evidence="2">Uncharacterized protein</fullName>
    </submittedName>
</protein>
<feature type="compositionally biased region" description="Basic and acidic residues" evidence="1">
    <location>
        <begin position="38"/>
        <end position="51"/>
    </location>
</feature>
<reference evidence="2" key="1">
    <citation type="submission" date="2021-01" db="EMBL/GenBank/DDBJ databases">
        <title>Adiantum capillus-veneris genome.</title>
        <authorList>
            <person name="Fang Y."/>
            <person name="Liao Q."/>
        </authorList>
    </citation>
    <scope>NUCLEOTIDE SEQUENCE</scope>
    <source>
        <strain evidence="2">H3</strain>
        <tissue evidence="2">Leaf</tissue>
    </source>
</reference>
<gene>
    <name evidence="2" type="ORF">GOP47_0022149</name>
</gene>
<sequence>MYTITQESNTCLDHNLSPSLSAYTHTIPEPTLPRAYGKRREADKIDGKLDKNHKPTMYHINPIHYNDGELDIYGLHNICFVQLDPLRTGDLLPRFLKAALLAALTAEPTP</sequence>
<dbReference type="Proteomes" id="UP000886520">
    <property type="component" value="Chromosome 21"/>
</dbReference>
<comment type="caution">
    <text evidence="2">The sequence shown here is derived from an EMBL/GenBank/DDBJ whole genome shotgun (WGS) entry which is preliminary data.</text>
</comment>
<name>A0A9D4U970_ADICA</name>
<evidence type="ECO:0000256" key="1">
    <source>
        <dbReference type="SAM" id="MobiDB-lite"/>
    </source>
</evidence>
<dbReference type="EMBL" id="JABFUD020000021">
    <property type="protein sequence ID" value="KAI5063602.1"/>
    <property type="molecule type" value="Genomic_DNA"/>
</dbReference>